<evidence type="ECO:0000256" key="1">
    <source>
        <dbReference type="SAM" id="SignalP"/>
    </source>
</evidence>
<dbReference type="EMBL" id="CP093313">
    <property type="protein sequence ID" value="UWZ86635.1"/>
    <property type="molecule type" value="Genomic_DNA"/>
</dbReference>
<organism evidence="2 3">
    <name type="scientific">Occallatibacter riparius</name>
    <dbReference type="NCBI Taxonomy" id="1002689"/>
    <lineage>
        <taxon>Bacteria</taxon>
        <taxon>Pseudomonadati</taxon>
        <taxon>Acidobacteriota</taxon>
        <taxon>Terriglobia</taxon>
        <taxon>Terriglobales</taxon>
        <taxon>Acidobacteriaceae</taxon>
        <taxon>Occallatibacter</taxon>
    </lineage>
</organism>
<dbReference type="KEGG" id="orp:MOP44_11975"/>
<proteinExistence type="predicted"/>
<protein>
    <recommendedName>
        <fullName evidence="4">Secreted protein</fullName>
    </recommendedName>
</protein>
<dbReference type="Proteomes" id="UP001059380">
    <property type="component" value="Chromosome"/>
</dbReference>
<evidence type="ECO:0000313" key="2">
    <source>
        <dbReference type="EMBL" id="UWZ86635.1"/>
    </source>
</evidence>
<evidence type="ECO:0008006" key="4">
    <source>
        <dbReference type="Google" id="ProtNLM"/>
    </source>
</evidence>
<name>A0A9J7BUT2_9BACT</name>
<evidence type="ECO:0000313" key="3">
    <source>
        <dbReference type="Proteomes" id="UP001059380"/>
    </source>
</evidence>
<dbReference type="RefSeq" id="WP_260796273.1">
    <property type="nucleotide sequence ID" value="NZ_CP093313.1"/>
</dbReference>
<feature type="chain" id="PRO_5039938352" description="Secreted protein" evidence="1">
    <location>
        <begin position="18"/>
        <end position="208"/>
    </location>
</feature>
<accession>A0A9J7BUT2</accession>
<sequence>MVFAFLALSLASPPISAATPSFTITGTDVKISGQGTASTTFTVKSTNGFAGKVGAYCLGPNPNLLPDYVLAQCNHPTQNVMVPSGGSVTGTIEFYPPWTAQPGPTSAMQAKSQSSRHPSSPLMAGAFLGFGLLGLRLRRYRLSTLTAISVAPALWLSTGLTGCGGNPGLAMTPGKYTYTLHAATPPDVRPAISTTANINVTVNCDSCP</sequence>
<feature type="signal peptide" evidence="1">
    <location>
        <begin position="1"/>
        <end position="17"/>
    </location>
</feature>
<keyword evidence="3" id="KW-1185">Reference proteome</keyword>
<keyword evidence="1" id="KW-0732">Signal</keyword>
<dbReference type="AlphaFoldDB" id="A0A9J7BUT2"/>
<reference evidence="2" key="1">
    <citation type="submission" date="2021-04" db="EMBL/GenBank/DDBJ databases">
        <title>Phylogenetic analysis of Acidobacteriaceae.</title>
        <authorList>
            <person name="Qiu L."/>
            <person name="Zhang Q."/>
        </authorList>
    </citation>
    <scope>NUCLEOTIDE SEQUENCE</scope>
    <source>
        <strain evidence="2">DSM 25168</strain>
    </source>
</reference>
<gene>
    <name evidence="2" type="ORF">MOP44_11975</name>
</gene>